<organism evidence="7 8">
    <name type="scientific">Helicovermis profundi</name>
    <dbReference type="NCBI Taxonomy" id="3065157"/>
    <lineage>
        <taxon>Bacteria</taxon>
        <taxon>Bacillati</taxon>
        <taxon>Bacillota</taxon>
        <taxon>Clostridia</taxon>
        <taxon>Helicovermis</taxon>
    </lineage>
</organism>
<dbReference type="CDD" id="cd09008">
    <property type="entry name" value="MTAN"/>
    <property type="match status" value="1"/>
</dbReference>
<comment type="pathway">
    <text evidence="1">Amino-acid biosynthesis; L-methionine biosynthesis via salvage pathway; S-methyl-5-thio-alpha-D-ribose 1-phosphate from S-methyl-5'-thioadenosine (hydrolase route): step 1/2.</text>
</comment>
<dbReference type="Pfam" id="PF01048">
    <property type="entry name" value="PNP_UDP_1"/>
    <property type="match status" value="1"/>
</dbReference>
<evidence type="ECO:0000256" key="3">
    <source>
        <dbReference type="ARBA" id="ARBA00022605"/>
    </source>
</evidence>
<evidence type="ECO:0000256" key="2">
    <source>
        <dbReference type="ARBA" id="ARBA00011974"/>
    </source>
</evidence>
<dbReference type="GO" id="GO:0005829">
    <property type="term" value="C:cytosol"/>
    <property type="evidence" value="ECO:0007669"/>
    <property type="project" value="TreeGrafter"/>
</dbReference>
<accession>A0AAU9E1W6</accession>
<feature type="domain" description="Nucleoside phosphorylase" evidence="6">
    <location>
        <begin position="3"/>
        <end position="223"/>
    </location>
</feature>
<dbReference type="SUPFAM" id="SSF53167">
    <property type="entry name" value="Purine and uridine phosphorylases"/>
    <property type="match status" value="1"/>
</dbReference>
<dbReference type="InterPro" id="IPR035994">
    <property type="entry name" value="Nucleoside_phosphorylase_sf"/>
</dbReference>
<dbReference type="GO" id="GO:0019284">
    <property type="term" value="P:L-methionine salvage from S-adenosylmethionine"/>
    <property type="evidence" value="ECO:0007669"/>
    <property type="project" value="TreeGrafter"/>
</dbReference>
<sequence>MVTVGIIGAMQLEIDALISKLEYVEEKISARNKYYVGKLNDINVVITSSGVGKVNAASCTQILISEYKAGYIINTGIAGSMNDKVRISDIVISSDVVHHDVRQEQLLRCHPYEEVFKSDELLMKLAIETVKEQKGFKQNYHIGRIASGEGFISSNVEKETIQNLLNPLCVEMEGSAIGHVSFMNDIPFVVIRSISDNADDKSTINYEEYELQTAKQSAESVYKMIAKIRIYRELQ</sequence>
<keyword evidence="4" id="KW-0378">Hydrolase</keyword>
<dbReference type="GO" id="GO:0008930">
    <property type="term" value="F:methylthioadenosine nucleosidase activity"/>
    <property type="evidence" value="ECO:0007669"/>
    <property type="project" value="InterPro"/>
</dbReference>
<dbReference type="AlphaFoldDB" id="A0AAU9E1W6"/>
<dbReference type="GO" id="GO:0009164">
    <property type="term" value="P:nucleoside catabolic process"/>
    <property type="evidence" value="ECO:0007669"/>
    <property type="project" value="InterPro"/>
</dbReference>
<dbReference type="RefSeq" id="WP_338536202.1">
    <property type="nucleotide sequence ID" value="NZ_AP028654.1"/>
</dbReference>
<dbReference type="EC" id="3.2.2.9" evidence="2"/>
<dbReference type="InterPro" id="IPR000845">
    <property type="entry name" value="Nucleoside_phosphorylase_d"/>
</dbReference>
<name>A0AAU9E1W6_9FIRM</name>
<gene>
    <name evidence="7" type="ORF">HLPR_01710</name>
</gene>
<evidence type="ECO:0000256" key="1">
    <source>
        <dbReference type="ARBA" id="ARBA00004945"/>
    </source>
</evidence>
<dbReference type="Proteomes" id="UP001321786">
    <property type="component" value="Chromosome"/>
</dbReference>
<protein>
    <recommendedName>
        <fullName evidence="2">adenosylhomocysteine nucleosidase</fullName>
        <ecNumber evidence="2">3.2.2.9</ecNumber>
    </recommendedName>
</protein>
<reference evidence="7 8" key="1">
    <citation type="submission" date="2023-08" db="EMBL/GenBank/DDBJ databases">
        <title>Helicovermis profunda gen. nov., sp. nov., a novel mesophilic, fermentative bacterium within the Bacillota from a deep-sea hydrothermal vent chimney.</title>
        <authorList>
            <person name="Miyazaki U."/>
            <person name="Mizutani D."/>
            <person name="Hashimoto Y."/>
            <person name="Tame A."/>
            <person name="Sawayama S."/>
            <person name="Miyazaki J."/>
            <person name="Takai K."/>
            <person name="Nakagawa S."/>
        </authorList>
    </citation>
    <scope>NUCLEOTIDE SEQUENCE [LARGE SCALE GENOMIC DNA]</scope>
    <source>
        <strain evidence="7 8">S502</strain>
    </source>
</reference>
<dbReference type="Gene3D" id="3.40.50.1580">
    <property type="entry name" value="Nucleoside phosphorylase domain"/>
    <property type="match status" value="1"/>
</dbReference>
<dbReference type="NCBIfam" id="NF004079">
    <property type="entry name" value="PRK05584.1"/>
    <property type="match status" value="1"/>
</dbReference>
<evidence type="ECO:0000256" key="4">
    <source>
        <dbReference type="ARBA" id="ARBA00022801"/>
    </source>
</evidence>
<evidence type="ECO:0000259" key="6">
    <source>
        <dbReference type="Pfam" id="PF01048"/>
    </source>
</evidence>
<dbReference type="InterPro" id="IPR010049">
    <property type="entry name" value="MTA_SAH_Nsdase"/>
</dbReference>
<dbReference type="KEGG" id="hprf:HLPR_01710"/>
<evidence type="ECO:0000313" key="8">
    <source>
        <dbReference type="Proteomes" id="UP001321786"/>
    </source>
</evidence>
<evidence type="ECO:0000256" key="5">
    <source>
        <dbReference type="ARBA" id="ARBA00023167"/>
    </source>
</evidence>
<dbReference type="PANTHER" id="PTHR46832">
    <property type="entry name" value="5'-METHYLTHIOADENOSINE/S-ADENOSYLHOMOCYSTEINE NUCLEOSIDASE"/>
    <property type="match status" value="1"/>
</dbReference>
<dbReference type="PANTHER" id="PTHR46832:SF1">
    <property type="entry name" value="5'-METHYLTHIOADENOSINE_S-ADENOSYLHOMOCYSTEINE NUCLEOSIDASE"/>
    <property type="match status" value="1"/>
</dbReference>
<keyword evidence="8" id="KW-1185">Reference proteome</keyword>
<dbReference type="GO" id="GO:0019509">
    <property type="term" value="P:L-methionine salvage from methylthioadenosine"/>
    <property type="evidence" value="ECO:0007669"/>
    <property type="project" value="InterPro"/>
</dbReference>
<dbReference type="GO" id="GO:0008782">
    <property type="term" value="F:adenosylhomocysteine nucleosidase activity"/>
    <property type="evidence" value="ECO:0007669"/>
    <property type="project" value="UniProtKB-EC"/>
</dbReference>
<proteinExistence type="predicted"/>
<dbReference type="EMBL" id="AP028654">
    <property type="protein sequence ID" value="BEP27840.1"/>
    <property type="molecule type" value="Genomic_DNA"/>
</dbReference>
<evidence type="ECO:0000313" key="7">
    <source>
        <dbReference type="EMBL" id="BEP27840.1"/>
    </source>
</evidence>
<keyword evidence="5" id="KW-0486">Methionine biosynthesis</keyword>
<dbReference type="NCBIfam" id="TIGR01704">
    <property type="entry name" value="MTA_SAH-Nsdase"/>
    <property type="match status" value="1"/>
</dbReference>
<keyword evidence="3" id="KW-0028">Amino-acid biosynthesis</keyword>